<evidence type="ECO:0000256" key="2">
    <source>
        <dbReference type="ARBA" id="ARBA00022630"/>
    </source>
</evidence>
<evidence type="ECO:0000256" key="7">
    <source>
        <dbReference type="RuleBase" id="RU003880"/>
    </source>
</evidence>
<dbReference type="STRING" id="321763.SAMN04488692_11916"/>
<organism evidence="10 11">
    <name type="scientific">Halarsenatibacter silvermanii</name>
    <dbReference type="NCBI Taxonomy" id="321763"/>
    <lineage>
        <taxon>Bacteria</taxon>
        <taxon>Bacillati</taxon>
        <taxon>Bacillota</taxon>
        <taxon>Clostridia</taxon>
        <taxon>Halanaerobiales</taxon>
        <taxon>Halarsenatibacteraceae</taxon>
        <taxon>Halarsenatibacter</taxon>
    </lineage>
</organism>
<dbReference type="InterPro" id="IPR050097">
    <property type="entry name" value="Ferredoxin-NADP_redctase_2"/>
</dbReference>
<dbReference type="PANTHER" id="PTHR48105">
    <property type="entry name" value="THIOREDOXIN REDUCTASE 1-RELATED-RELATED"/>
    <property type="match status" value="1"/>
</dbReference>
<sequence length="313" mass="34081">MGNADRKTHDLIIIGGGPAGLTASIYAGRAGLKPVTINGPNPGGQIMNTDVLENFPGFPDGIKGPELGQKLVEQAQNQQVELLFEEVKSIDLESRPFSVVTHMQELQSRTMIIATGAHPRRLGLQNEGRLTGDGVSYCAVCDGALYDDETVAVVGGGDSALEEADYLTRFADKVYLIHRRDEYRAGPTAVELIESNDSIKPVLSAEITELMIDEGLDGLVLEDKKKEEEFELPEVTGLFISIGYEPNTDLVCSQLECDDWGYIITDEFMKTSREGVFAAGDVQDHHYQQVITAAASGAKAAMEANSYLRQLKR</sequence>
<dbReference type="PRINTS" id="PR00368">
    <property type="entry name" value="FADPNR"/>
</dbReference>
<dbReference type="EMBL" id="FNGO01000019">
    <property type="protein sequence ID" value="SDM16245.1"/>
    <property type="molecule type" value="Genomic_DNA"/>
</dbReference>
<evidence type="ECO:0000256" key="8">
    <source>
        <dbReference type="RuleBase" id="RU003881"/>
    </source>
</evidence>
<dbReference type="InterPro" id="IPR008255">
    <property type="entry name" value="Pyr_nucl-diS_OxRdtase_2_AS"/>
</dbReference>
<comment type="cofactor">
    <cofactor evidence="8">
        <name>FAD</name>
        <dbReference type="ChEBI" id="CHEBI:57692"/>
    </cofactor>
    <text evidence="8">Binds 1 FAD per subunit.</text>
</comment>
<evidence type="ECO:0000256" key="1">
    <source>
        <dbReference type="ARBA" id="ARBA00009333"/>
    </source>
</evidence>
<dbReference type="PRINTS" id="PR00469">
    <property type="entry name" value="PNDRDTASEII"/>
</dbReference>
<keyword evidence="3 7" id="KW-0274">FAD</keyword>
<name>A0A1G9R1B7_9FIRM</name>
<keyword evidence="5" id="KW-1015">Disulfide bond</keyword>
<dbReference type="Proteomes" id="UP000199476">
    <property type="component" value="Unassembled WGS sequence"/>
</dbReference>
<dbReference type="SUPFAM" id="SSF51905">
    <property type="entry name" value="FAD/NAD(P)-binding domain"/>
    <property type="match status" value="1"/>
</dbReference>
<dbReference type="GO" id="GO:0004791">
    <property type="term" value="F:thioredoxin-disulfide reductase (NADPH) activity"/>
    <property type="evidence" value="ECO:0007669"/>
    <property type="project" value="UniProtKB-UniRule"/>
</dbReference>
<dbReference type="GO" id="GO:0019430">
    <property type="term" value="P:removal of superoxide radicals"/>
    <property type="evidence" value="ECO:0007669"/>
    <property type="project" value="UniProtKB-UniRule"/>
</dbReference>
<comment type="catalytic activity">
    <reaction evidence="7">
        <text>[thioredoxin]-dithiol + NADP(+) = [thioredoxin]-disulfide + NADPH + H(+)</text>
        <dbReference type="Rhea" id="RHEA:20345"/>
        <dbReference type="Rhea" id="RHEA-COMP:10698"/>
        <dbReference type="Rhea" id="RHEA-COMP:10700"/>
        <dbReference type="ChEBI" id="CHEBI:15378"/>
        <dbReference type="ChEBI" id="CHEBI:29950"/>
        <dbReference type="ChEBI" id="CHEBI:50058"/>
        <dbReference type="ChEBI" id="CHEBI:57783"/>
        <dbReference type="ChEBI" id="CHEBI:58349"/>
        <dbReference type="EC" id="1.8.1.9"/>
    </reaction>
</comment>
<dbReference type="NCBIfam" id="TIGR01292">
    <property type="entry name" value="TRX_reduct"/>
    <property type="match status" value="1"/>
</dbReference>
<comment type="subunit">
    <text evidence="7">Homodimer.</text>
</comment>
<evidence type="ECO:0000256" key="3">
    <source>
        <dbReference type="ARBA" id="ARBA00022827"/>
    </source>
</evidence>
<protein>
    <recommendedName>
        <fullName evidence="7">Thioredoxin reductase</fullName>
        <ecNumber evidence="7">1.8.1.9</ecNumber>
    </recommendedName>
</protein>
<dbReference type="RefSeq" id="WP_089761156.1">
    <property type="nucleotide sequence ID" value="NZ_FNGO01000019.1"/>
</dbReference>
<dbReference type="InterPro" id="IPR036188">
    <property type="entry name" value="FAD/NAD-bd_sf"/>
</dbReference>
<comment type="similarity">
    <text evidence="1 7">Belongs to the class-II pyridine nucleotide-disulfide oxidoreductase family.</text>
</comment>
<evidence type="ECO:0000256" key="5">
    <source>
        <dbReference type="ARBA" id="ARBA00023157"/>
    </source>
</evidence>
<dbReference type="InterPro" id="IPR023753">
    <property type="entry name" value="FAD/NAD-binding_dom"/>
</dbReference>
<dbReference type="Gene3D" id="3.50.50.60">
    <property type="entry name" value="FAD/NAD(P)-binding domain"/>
    <property type="match status" value="2"/>
</dbReference>
<evidence type="ECO:0000313" key="11">
    <source>
        <dbReference type="Proteomes" id="UP000199476"/>
    </source>
</evidence>
<gene>
    <name evidence="10" type="ORF">SAMN04488692_11916</name>
</gene>
<evidence type="ECO:0000259" key="9">
    <source>
        <dbReference type="Pfam" id="PF07992"/>
    </source>
</evidence>
<proteinExistence type="inferred from homology"/>
<dbReference type="OrthoDB" id="9806179at2"/>
<dbReference type="EC" id="1.8.1.9" evidence="7"/>
<reference evidence="10 11" key="1">
    <citation type="submission" date="2016-10" db="EMBL/GenBank/DDBJ databases">
        <authorList>
            <person name="de Groot N.N."/>
        </authorList>
    </citation>
    <scope>NUCLEOTIDE SEQUENCE [LARGE SCALE GENOMIC DNA]</scope>
    <source>
        <strain evidence="10 11">SLAS-1</strain>
    </source>
</reference>
<keyword evidence="4 7" id="KW-0560">Oxidoreductase</keyword>
<evidence type="ECO:0000256" key="6">
    <source>
        <dbReference type="ARBA" id="ARBA00023284"/>
    </source>
</evidence>
<dbReference type="AlphaFoldDB" id="A0A1G9R1B7"/>
<dbReference type="Pfam" id="PF07992">
    <property type="entry name" value="Pyr_redox_2"/>
    <property type="match status" value="1"/>
</dbReference>
<keyword evidence="8" id="KW-0521">NADP</keyword>
<keyword evidence="6 7" id="KW-0676">Redox-active center</keyword>
<keyword evidence="2 7" id="KW-0285">Flavoprotein</keyword>
<evidence type="ECO:0000256" key="4">
    <source>
        <dbReference type="ARBA" id="ARBA00023002"/>
    </source>
</evidence>
<dbReference type="GO" id="GO:0005737">
    <property type="term" value="C:cytoplasm"/>
    <property type="evidence" value="ECO:0007669"/>
    <property type="project" value="InterPro"/>
</dbReference>
<keyword evidence="11" id="KW-1185">Reference proteome</keyword>
<dbReference type="PROSITE" id="PS00573">
    <property type="entry name" value="PYRIDINE_REDOX_2"/>
    <property type="match status" value="1"/>
</dbReference>
<dbReference type="InterPro" id="IPR005982">
    <property type="entry name" value="Thioredox_Rdtase"/>
</dbReference>
<evidence type="ECO:0000313" key="10">
    <source>
        <dbReference type="EMBL" id="SDM16245.1"/>
    </source>
</evidence>
<feature type="domain" description="FAD/NAD(P)-binding" evidence="9">
    <location>
        <begin position="10"/>
        <end position="297"/>
    </location>
</feature>
<accession>A0A1G9R1B7</accession>